<evidence type="ECO:0000313" key="3">
    <source>
        <dbReference type="Proteomes" id="UP000245489"/>
    </source>
</evidence>
<dbReference type="EMBL" id="QGGO01000015">
    <property type="protein sequence ID" value="PWK24500.1"/>
    <property type="molecule type" value="Genomic_DNA"/>
</dbReference>
<protein>
    <submittedName>
        <fullName evidence="2">Putative phage-associated protein</fullName>
    </submittedName>
</protein>
<dbReference type="Pfam" id="PF13274">
    <property type="entry name" value="SocA_Panacea"/>
    <property type="match status" value="1"/>
</dbReference>
<organism evidence="2 3">
    <name type="scientific">Arcicella aurantiaca</name>
    <dbReference type="NCBI Taxonomy" id="591202"/>
    <lineage>
        <taxon>Bacteria</taxon>
        <taxon>Pseudomonadati</taxon>
        <taxon>Bacteroidota</taxon>
        <taxon>Cytophagia</taxon>
        <taxon>Cytophagales</taxon>
        <taxon>Flectobacillaceae</taxon>
        <taxon>Arcicella</taxon>
    </lineage>
</organism>
<reference evidence="2 3" key="1">
    <citation type="submission" date="2018-05" db="EMBL/GenBank/DDBJ databases">
        <title>Genomic Encyclopedia of Archaeal and Bacterial Type Strains, Phase II (KMG-II): from individual species to whole genera.</title>
        <authorList>
            <person name="Goeker M."/>
        </authorList>
    </citation>
    <scope>NUCLEOTIDE SEQUENCE [LARGE SCALE GENOMIC DNA]</scope>
    <source>
        <strain evidence="2 3">DSM 22214</strain>
    </source>
</reference>
<dbReference type="AlphaFoldDB" id="A0A316ENE9"/>
<dbReference type="OrthoDB" id="9799173at2"/>
<keyword evidence="3" id="KW-1185">Reference proteome</keyword>
<dbReference type="InterPro" id="IPR025272">
    <property type="entry name" value="SocA_Panacea"/>
</dbReference>
<proteinExistence type="predicted"/>
<gene>
    <name evidence="2" type="ORF">LV89_03013</name>
</gene>
<dbReference type="RefSeq" id="WP_109743724.1">
    <property type="nucleotide sequence ID" value="NZ_QGGO01000015.1"/>
</dbReference>
<evidence type="ECO:0000259" key="1">
    <source>
        <dbReference type="Pfam" id="PF13274"/>
    </source>
</evidence>
<dbReference type="Proteomes" id="UP000245489">
    <property type="component" value="Unassembled WGS sequence"/>
</dbReference>
<comment type="caution">
    <text evidence="2">The sequence shown here is derived from an EMBL/GenBank/DDBJ whole genome shotgun (WGS) entry which is preliminary data.</text>
</comment>
<feature type="domain" description="Antitoxin SocA-like Panacea" evidence="1">
    <location>
        <begin position="26"/>
        <end position="130"/>
    </location>
</feature>
<evidence type="ECO:0000313" key="2">
    <source>
        <dbReference type="EMBL" id="PWK24500.1"/>
    </source>
</evidence>
<accession>A0A316ENE9</accession>
<name>A0A316ENE9_9BACT</name>
<sequence>MKSLDLAHIVTHFVNQKGDTVSHKKLQKLIYYIEAWNLVHLESPLLDEDFEAWVHGPVVPQLYRELKEFGFNNLEVVNDQFDTVDKEIESIITDNNLSENQLGLIYSVLNKYSGLSSLELELLTHNEAPWIEARQGFAPHQSCNNIIPKGRMREFYTSLN</sequence>